<proteinExistence type="predicted"/>
<dbReference type="EMBL" id="MU863979">
    <property type="protein sequence ID" value="KAK4196668.1"/>
    <property type="molecule type" value="Genomic_DNA"/>
</dbReference>
<evidence type="ECO:0000259" key="2">
    <source>
        <dbReference type="Pfam" id="PF06985"/>
    </source>
</evidence>
<evidence type="ECO:0000256" key="1">
    <source>
        <dbReference type="SAM" id="MobiDB-lite"/>
    </source>
</evidence>
<protein>
    <submittedName>
        <fullName evidence="3">HET domain-containing protein</fullName>
    </submittedName>
</protein>
<evidence type="ECO:0000313" key="3">
    <source>
        <dbReference type="EMBL" id="KAK4196668.1"/>
    </source>
</evidence>
<feature type="compositionally biased region" description="Pro residues" evidence="1">
    <location>
        <begin position="215"/>
        <end position="226"/>
    </location>
</feature>
<feature type="domain" description="Heterokaryon incompatibility" evidence="2">
    <location>
        <begin position="461"/>
        <end position="615"/>
    </location>
</feature>
<evidence type="ECO:0000313" key="4">
    <source>
        <dbReference type="Proteomes" id="UP001303160"/>
    </source>
</evidence>
<comment type="caution">
    <text evidence="3">The sequence shown here is derived from an EMBL/GenBank/DDBJ whole genome shotgun (WGS) entry which is preliminary data.</text>
</comment>
<gene>
    <name evidence="3" type="ORF">QBC40DRAFT_182877</name>
</gene>
<feature type="compositionally biased region" description="Basic and acidic residues" evidence="1">
    <location>
        <begin position="186"/>
        <end position="198"/>
    </location>
</feature>
<organism evidence="3 4">
    <name type="scientific">Triangularia verruculosa</name>
    <dbReference type="NCBI Taxonomy" id="2587418"/>
    <lineage>
        <taxon>Eukaryota</taxon>
        <taxon>Fungi</taxon>
        <taxon>Dikarya</taxon>
        <taxon>Ascomycota</taxon>
        <taxon>Pezizomycotina</taxon>
        <taxon>Sordariomycetes</taxon>
        <taxon>Sordariomycetidae</taxon>
        <taxon>Sordariales</taxon>
        <taxon>Podosporaceae</taxon>
        <taxon>Triangularia</taxon>
    </lineage>
</organism>
<dbReference type="AlphaFoldDB" id="A0AAN6X9N7"/>
<feature type="region of interest" description="Disordered" evidence="1">
    <location>
        <begin position="186"/>
        <end position="234"/>
    </location>
</feature>
<dbReference type="PANTHER" id="PTHR33112">
    <property type="entry name" value="DOMAIN PROTEIN, PUTATIVE-RELATED"/>
    <property type="match status" value="1"/>
</dbReference>
<sequence>MGFFSSSKSRSSGREQSSWGSFLHKCKKVCKNVAASVAETIATPLVRHATKKIVRRIDEASRAIAPVAYYPVNHVILPAAHAVAIPVVYVSAPVIRKSTAFIDKVNSWAFRNIVKPLYKKALVPILRRLRPPFIEKVIFPAVQKVARALDRALVRPIAHGLVPPVARDIFGLAAMSLLERVSRDSGKASLKTEARESLFPEPEPADDAPQYIEAPSPPPPPAPTPRPTREGPSGQGLVQLVLEKFGVQPETRMSSIFTDFVLSNGDEQEPASFSLLCNRCRNHDFHSGPAASEAIQPNYCTVSDLLRSIKGGCRLCSLVFETLDLPKDGSSPGKRVSVETWVEPGRQDGGLGYLDRIKISTEEGDGFKDKYLSFMAHVPSGDERVAGLLKAYLSPSSDPSLSIDFVRTWQKTCKESHGDHCSNRLVGDPIKNASFKFKTPFRLVDIIDERIEENPEDTCEYVALSYTWGDVSPESKKMQKPTLKDNIRGRTDPQGLAPVLGSDTLPAVYRDTIQLAKRLGYRYIWVDAWCNVQDDDLGLQRQIANMGYIFQNADLTIGAATGRAKDSSLFANPRSLAQPFLIYTTIDGEKHPVIISRQLEEVPSILDTRIWVFQEKLLSRRTVEFGPAYTTWKCTQETATSLPVSQSLPAAEGDPLEIDTSTQKLQVWLRALAGLNSGARVAFSPEFAAAWYSAVRNYTKRSWSIREDQIPALMGLATVIERHMGWRHRAGLWQEDMPYGLSWYRDKEPARVDVLSNMRHDADCAPTWSWASRANGPVSFWPRADVERDLVACWKATWVWPTLKDYQRRIILAGEVVEASICQKVNDDDYDWMQRVDNRNITPVEIQGVRAGYAMLDAPMDLKAVSILPLFTLRPDSKHGAWGVGLALIGFVQGSSCYYKRVGLVVLTKKVGTDYDFTEFDEEDDEHKIILA</sequence>
<dbReference type="Pfam" id="PF06985">
    <property type="entry name" value="HET"/>
    <property type="match status" value="1"/>
</dbReference>
<dbReference type="Proteomes" id="UP001303160">
    <property type="component" value="Unassembled WGS sequence"/>
</dbReference>
<reference evidence="3" key="1">
    <citation type="journal article" date="2023" name="Mol. Phylogenet. Evol.">
        <title>Genome-scale phylogeny and comparative genomics of the fungal order Sordariales.</title>
        <authorList>
            <person name="Hensen N."/>
            <person name="Bonometti L."/>
            <person name="Westerberg I."/>
            <person name="Brannstrom I.O."/>
            <person name="Guillou S."/>
            <person name="Cros-Aarteil S."/>
            <person name="Calhoun S."/>
            <person name="Haridas S."/>
            <person name="Kuo A."/>
            <person name="Mondo S."/>
            <person name="Pangilinan J."/>
            <person name="Riley R."/>
            <person name="LaButti K."/>
            <person name="Andreopoulos B."/>
            <person name="Lipzen A."/>
            <person name="Chen C."/>
            <person name="Yan M."/>
            <person name="Daum C."/>
            <person name="Ng V."/>
            <person name="Clum A."/>
            <person name="Steindorff A."/>
            <person name="Ohm R.A."/>
            <person name="Martin F."/>
            <person name="Silar P."/>
            <person name="Natvig D.O."/>
            <person name="Lalanne C."/>
            <person name="Gautier V."/>
            <person name="Ament-Velasquez S.L."/>
            <person name="Kruys A."/>
            <person name="Hutchinson M.I."/>
            <person name="Powell A.J."/>
            <person name="Barry K."/>
            <person name="Miller A.N."/>
            <person name="Grigoriev I.V."/>
            <person name="Debuchy R."/>
            <person name="Gladieux P."/>
            <person name="Hiltunen Thoren M."/>
            <person name="Johannesson H."/>
        </authorList>
    </citation>
    <scope>NUCLEOTIDE SEQUENCE</scope>
    <source>
        <strain evidence="3">CBS 315.58</strain>
    </source>
</reference>
<dbReference type="InterPro" id="IPR010730">
    <property type="entry name" value="HET"/>
</dbReference>
<dbReference type="PANTHER" id="PTHR33112:SF16">
    <property type="entry name" value="HETEROKARYON INCOMPATIBILITY DOMAIN-CONTAINING PROTEIN"/>
    <property type="match status" value="1"/>
</dbReference>
<reference evidence="3" key="2">
    <citation type="submission" date="2023-05" db="EMBL/GenBank/DDBJ databases">
        <authorList>
            <consortium name="Lawrence Berkeley National Laboratory"/>
            <person name="Steindorff A."/>
            <person name="Hensen N."/>
            <person name="Bonometti L."/>
            <person name="Westerberg I."/>
            <person name="Brannstrom I.O."/>
            <person name="Guillou S."/>
            <person name="Cros-Aarteil S."/>
            <person name="Calhoun S."/>
            <person name="Haridas S."/>
            <person name="Kuo A."/>
            <person name="Mondo S."/>
            <person name="Pangilinan J."/>
            <person name="Riley R."/>
            <person name="Labutti K."/>
            <person name="Andreopoulos B."/>
            <person name="Lipzen A."/>
            <person name="Chen C."/>
            <person name="Yanf M."/>
            <person name="Daum C."/>
            <person name="Ng V."/>
            <person name="Clum A."/>
            <person name="Ohm R."/>
            <person name="Martin F."/>
            <person name="Silar P."/>
            <person name="Natvig D."/>
            <person name="Lalanne C."/>
            <person name="Gautier V."/>
            <person name="Ament-Velasquez S.L."/>
            <person name="Kruys A."/>
            <person name="Hutchinson M.I."/>
            <person name="Powell A.J."/>
            <person name="Barry K."/>
            <person name="Miller A.N."/>
            <person name="Grigoriev I.V."/>
            <person name="Debuchy R."/>
            <person name="Gladieux P."/>
            <person name="Thoren M.H."/>
            <person name="Johannesson H."/>
        </authorList>
    </citation>
    <scope>NUCLEOTIDE SEQUENCE</scope>
    <source>
        <strain evidence="3">CBS 315.58</strain>
    </source>
</reference>
<keyword evidence="4" id="KW-1185">Reference proteome</keyword>
<name>A0AAN6X9N7_9PEZI</name>
<accession>A0AAN6X9N7</accession>